<evidence type="ECO:0000256" key="1">
    <source>
        <dbReference type="SAM" id="MobiDB-lite"/>
    </source>
</evidence>
<accession>A0AAV0EJI9</accession>
<feature type="region of interest" description="Disordered" evidence="1">
    <location>
        <begin position="45"/>
        <end position="89"/>
    </location>
</feature>
<reference evidence="2" key="1">
    <citation type="submission" date="2022-07" db="EMBL/GenBank/DDBJ databases">
        <authorList>
            <person name="Macas J."/>
            <person name="Novak P."/>
            <person name="Neumann P."/>
        </authorList>
    </citation>
    <scope>NUCLEOTIDE SEQUENCE</scope>
</reference>
<name>A0AAV0EJI9_9ASTE</name>
<evidence type="ECO:0000313" key="3">
    <source>
        <dbReference type="Proteomes" id="UP001152523"/>
    </source>
</evidence>
<protein>
    <submittedName>
        <fullName evidence="2">Uncharacterized protein</fullName>
    </submittedName>
</protein>
<proteinExistence type="predicted"/>
<gene>
    <name evidence="2" type="ORF">CEPIT_LOCUS25907</name>
</gene>
<dbReference type="Proteomes" id="UP001152523">
    <property type="component" value="Unassembled WGS sequence"/>
</dbReference>
<sequence length="100" mass="10832">MQLVWECATLKKDDEGPQCNAYGVICICQASNALVLSGNDFTNTKAAESSHQSKQKLDLEEPIGNVTPDDTESLDNLADFNPHPLKSKKTKPCAIVPFPG</sequence>
<keyword evidence="3" id="KW-1185">Reference proteome</keyword>
<evidence type="ECO:0000313" key="2">
    <source>
        <dbReference type="EMBL" id="CAH9124332.1"/>
    </source>
</evidence>
<organism evidence="2 3">
    <name type="scientific">Cuscuta epithymum</name>
    <dbReference type="NCBI Taxonomy" id="186058"/>
    <lineage>
        <taxon>Eukaryota</taxon>
        <taxon>Viridiplantae</taxon>
        <taxon>Streptophyta</taxon>
        <taxon>Embryophyta</taxon>
        <taxon>Tracheophyta</taxon>
        <taxon>Spermatophyta</taxon>
        <taxon>Magnoliopsida</taxon>
        <taxon>eudicotyledons</taxon>
        <taxon>Gunneridae</taxon>
        <taxon>Pentapetalae</taxon>
        <taxon>asterids</taxon>
        <taxon>lamiids</taxon>
        <taxon>Solanales</taxon>
        <taxon>Convolvulaceae</taxon>
        <taxon>Cuscuteae</taxon>
        <taxon>Cuscuta</taxon>
        <taxon>Cuscuta subgen. Cuscuta</taxon>
    </lineage>
</organism>
<comment type="caution">
    <text evidence="2">The sequence shown here is derived from an EMBL/GenBank/DDBJ whole genome shotgun (WGS) entry which is preliminary data.</text>
</comment>
<dbReference type="EMBL" id="CAMAPF010000934">
    <property type="protein sequence ID" value="CAH9124332.1"/>
    <property type="molecule type" value="Genomic_DNA"/>
</dbReference>
<dbReference type="AlphaFoldDB" id="A0AAV0EJI9"/>